<dbReference type="AlphaFoldDB" id="A0A0M8P607"/>
<sequence length="122" mass="13650">MILTVRLAVRLTAYSVAPQRKQPPNIEMVQPAGIPIQEFWNRIKACLTAVQNARIDNLCLEENYPLPPVSDIGSILDVFTLMLAILLIVFRLDPAVHIRTIPRWALVQLVKPNTGDKASPDI</sequence>
<evidence type="ECO:0000313" key="2">
    <source>
        <dbReference type="Proteomes" id="UP000037696"/>
    </source>
</evidence>
<protein>
    <submittedName>
        <fullName evidence="1">Uncharacterized protein</fullName>
    </submittedName>
</protein>
<gene>
    <name evidence="1" type="ORF">ACN38_g7127</name>
</gene>
<organism evidence="1 2">
    <name type="scientific">Penicillium nordicum</name>
    <dbReference type="NCBI Taxonomy" id="229535"/>
    <lineage>
        <taxon>Eukaryota</taxon>
        <taxon>Fungi</taxon>
        <taxon>Dikarya</taxon>
        <taxon>Ascomycota</taxon>
        <taxon>Pezizomycotina</taxon>
        <taxon>Eurotiomycetes</taxon>
        <taxon>Eurotiomycetidae</taxon>
        <taxon>Eurotiales</taxon>
        <taxon>Aspergillaceae</taxon>
        <taxon>Penicillium</taxon>
    </lineage>
</organism>
<evidence type="ECO:0000313" key="1">
    <source>
        <dbReference type="EMBL" id="KOS42004.1"/>
    </source>
</evidence>
<reference evidence="1 2" key="1">
    <citation type="submission" date="2015-08" db="EMBL/GenBank/DDBJ databases">
        <title>Genome sequencing of Penicillium nordicum.</title>
        <authorList>
            <person name="Nguyen H.D."/>
            <person name="Seifert K.A."/>
        </authorList>
    </citation>
    <scope>NUCLEOTIDE SEQUENCE [LARGE SCALE GENOMIC DNA]</scope>
    <source>
        <strain evidence="1 2">DAOMC 185683</strain>
    </source>
</reference>
<dbReference type="EMBL" id="LHQQ01000117">
    <property type="protein sequence ID" value="KOS42004.1"/>
    <property type="molecule type" value="Genomic_DNA"/>
</dbReference>
<comment type="caution">
    <text evidence="1">The sequence shown here is derived from an EMBL/GenBank/DDBJ whole genome shotgun (WGS) entry which is preliminary data.</text>
</comment>
<dbReference type="Proteomes" id="UP000037696">
    <property type="component" value="Unassembled WGS sequence"/>
</dbReference>
<accession>A0A0M8P607</accession>
<proteinExistence type="predicted"/>
<keyword evidence="2" id="KW-1185">Reference proteome</keyword>
<name>A0A0M8P607_9EURO</name>